<keyword evidence="5 8" id="KW-1133">Transmembrane helix</keyword>
<feature type="transmembrane region" description="Helical" evidence="8">
    <location>
        <begin position="508"/>
        <end position="529"/>
    </location>
</feature>
<reference evidence="10" key="1">
    <citation type="journal article" date="2019" name="Int. J. Syst. Evol. Microbiol.">
        <title>The Global Catalogue of Microorganisms (GCM) 10K type strain sequencing project: providing services to taxonomists for standard genome sequencing and annotation.</title>
        <authorList>
            <consortium name="The Broad Institute Genomics Platform"/>
            <consortium name="The Broad Institute Genome Sequencing Center for Infectious Disease"/>
            <person name="Wu L."/>
            <person name="Ma J."/>
        </authorList>
    </citation>
    <scope>NUCLEOTIDE SEQUENCE [LARGE SCALE GENOMIC DNA]</scope>
    <source>
        <strain evidence="10">JCM 18326</strain>
    </source>
</reference>
<comment type="subcellular location">
    <subcellularLocation>
        <location evidence="1">Cell membrane</location>
        <topology evidence="1">Multi-pass membrane protein</topology>
    </subcellularLocation>
</comment>
<dbReference type="RefSeq" id="WP_345369102.1">
    <property type="nucleotide sequence ID" value="NZ_BAABJX010000011.1"/>
</dbReference>
<sequence>MKLSRRLQLLKKIYRREFDFQEHKVQQLIQESLFRWISRAELFAGFLAVGLLVYINGFYHSREELILLVGIEKYVIIGLCIILTIRYLITPKTRLFLRENILEATVFAAFLTIQTIRVIKVPKLSQMNPEQFELFHYYYLTIGALITLLVILIFARNRHFWLFFSTNTTFTFISSFLLLIVLGTGLLLLPACTHNAIDFIDAFFTATSAVCVTGLSPFDIESTFTFKGQLVLLCLFQAGGIGIISLTTFFALMIRKGVVFQEEFVIQDMLGVNFACSISEILRHIINITFITEAIGAVALFFSWGDMGISTGDRIFKAIFHSVSAYCNAGFSNFHSGLENPALSSNLFSNISFMIIIIAGGLGYYTYLDLINKKGYLPQVQHRGLGLQSKIILISSFVLIVGGALLLWATEWESWKELPLSQQIQNAFFTSITTRTAGFSIINIGELSAAGVMVTCLWMYIGGAPNSTAGGIKITTMVIILSSFWSMARGSKLLHMKWYTIDFATIRRSYIVLIISVLLVFGSILLITFLEREKAFVDLFFEVFSALGTAGLSRGITGELSTGSKLLICILMFSGKIGMFTTATLLGKEKKTYEYKYPETSIMVG</sequence>
<dbReference type="InterPro" id="IPR003445">
    <property type="entry name" value="Cat_transpt"/>
</dbReference>
<feature type="transmembrane region" description="Helical" evidence="8">
    <location>
        <begin position="134"/>
        <end position="154"/>
    </location>
</feature>
<protein>
    <submittedName>
        <fullName evidence="9">Potassium transporter TrkG</fullName>
    </submittedName>
</protein>
<keyword evidence="6" id="KW-0406">Ion transport</keyword>
<feature type="transmembrane region" description="Helical" evidence="8">
    <location>
        <begin position="281"/>
        <end position="303"/>
    </location>
</feature>
<keyword evidence="7 8" id="KW-0472">Membrane</keyword>
<gene>
    <name evidence="9" type="ORF">GCM10023331_06100</name>
</gene>
<feature type="transmembrane region" description="Helical" evidence="8">
    <location>
        <begin position="565"/>
        <end position="586"/>
    </location>
</feature>
<feature type="transmembrane region" description="Helical" evidence="8">
    <location>
        <begin position="199"/>
        <end position="218"/>
    </location>
</feature>
<proteinExistence type="predicted"/>
<accession>A0ABP9D0L7</accession>
<feature type="transmembrane region" description="Helical" evidence="8">
    <location>
        <begin position="161"/>
        <end position="187"/>
    </location>
</feature>
<evidence type="ECO:0000256" key="1">
    <source>
        <dbReference type="ARBA" id="ARBA00004651"/>
    </source>
</evidence>
<feature type="transmembrane region" description="Helical" evidence="8">
    <location>
        <begin position="65"/>
        <end position="89"/>
    </location>
</feature>
<evidence type="ECO:0000256" key="3">
    <source>
        <dbReference type="ARBA" id="ARBA00022475"/>
    </source>
</evidence>
<feature type="transmembrane region" description="Helical" evidence="8">
    <location>
        <begin position="437"/>
        <end position="461"/>
    </location>
</feature>
<keyword evidence="2" id="KW-0813">Transport</keyword>
<feature type="transmembrane region" description="Helical" evidence="8">
    <location>
        <begin position="391"/>
        <end position="410"/>
    </location>
</feature>
<dbReference type="EMBL" id="BAABJX010000011">
    <property type="protein sequence ID" value="GAA4824322.1"/>
    <property type="molecule type" value="Genomic_DNA"/>
</dbReference>
<dbReference type="PANTHER" id="PTHR32024:SF1">
    <property type="entry name" value="KTR SYSTEM POTASSIUM UPTAKE PROTEIN B"/>
    <property type="match status" value="1"/>
</dbReference>
<evidence type="ECO:0000256" key="7">
    <source>
        <dbReference type="ARBA" id="ARBA00023136"/>
    </source>
</evidence>
<evidence type="ECO:0000256" key="2">
    <source>
        <dbReference type="ARBA" id="ARBA00022448"/>
    </source>
</evidence>
<comment type="caution">
    <text evidence="9">The sequence shown here is derived from an EMBL/GenBank/DDBJ whole genome shotgun (WGS) entry which is preliminary data.</text>
</comment>
<feature type="transmembrane region" description="Helical" evidence="8">
    <location>
        <begin position="101"/>
        <end position="119"/>
    </location>
</feature>
<organism evidence="9 10">
    <name type="scientific">Algivirga pacifica</name>
    <dbReference type="NCBI Taxonomy" id="1162670"/>
    <lineage>
        <taxon>Bacteria</taxon>
        <taxon>Pseudomonadati</taxon>
        <taxon>Bacteroidota</taxon>
        <taxon>Cytophagia</taxon>
        <taxon>Cytophagales</taxon>
        <taxon>Flammeovirgaceae</taxon>
        <taxon>Algivirga</taxon>
    </lineage>
</organism>
<feature type="transmembrane region" description="Helical" evidence="8">
    <location>
        <begin position="230"/>
        <end position="254"/>
    </location>
</feature>
<keyword evidence="4 8" id="KW-0812">Transmembrane</keyword>
<evidence type="ECO:0000256" key="5">
    <source>
        <dbReference type="ARBA" id="ARBA00022989"/>
    </source>
</evidence>
<keyword evidence="10" id="KW-1185">Reference proteome</keyword>
<keyword evidence="3" id="KW-1003">Cell membrane</keyword>
<evidence type="ECO:0000256" key="6">
    <source>
        <dbReference type="ARBA" id="ARBA00023065"/>
    </source>
</evidence>
<evidence type="ECO:0000313" key="9">
    <source>
        <dbReference type="EMBL" id="GAA4824322.1"/>
    </source>
</evidence>
<feature type="transmembrane region" description="Helical" evidence="8">
    <location>
        <begin position="347"/>
        <end position="370"/>
    </location>
</feature>
<dbReference type="Proteomes" id="UP001500298">
    <property type="component" value="Unassembled WGS sequence"/>
</dbReference>
<feature type="transmembrane region" description="Helical" evidence="8">
    <location>
        <begin position="42"/>
        <end position="59"/>
    </location>
</feature>
<feature type="transmembrane region" description="Helical" evidence="8">
    <location>
        <begin position="468"/>
        <end position="488"/>
    </location>
</feature>
<evidence type="ECO:0000256" key="4">
    <source>
        <dbReference type="ARBA" id="ARBA00022692"/>
    </source>
</evidence>
<evidence type="ECO:0000313" key="10">
    <source>
        <dbReference type="Proteomes" id="UP001500298"/>
    </source>
</evidence>
<evidence type="ECO:0000256" key="8">
    <source>
        <dbReference type="SAM" id="Phobius"/>
    </source>
</evidence>
<name>A0ABP9D0L7_9BACT</name>
<dbReference type="Pfam" id="PF02386">
    <property type="entry name" value="TrkH"/>
    <property type="match status" value="1"/>
</dbReference>
<dbReference type="PANTHER" id="PTHR32024">
    <property type="entry name" value="TRK SYSTEM POTASSIUM UPTAKE PROTEIN TRKG-RELATED"/>
    <property type="match status" value="1"/>
</dbReference>